<accession>A0ABV9MWR4</accession>
<keyword evidence="2" id="KW-1185">Reference proteome</keyword>
<evidence type="ECO:0000313" key="1">
    <source>
        <dbReference type="EMBL" id="MFC4719579.1"/>
    </source>
</evidence>
<comment type="caution">
    <text evidence="1">The sequence shown here is derived from an EMBL/GenBank/DDBJ whole genome shotgun (WGS) entry which is preliminary data.</text>
</comment>
<dbReference type="RefSeq" id="WP_204654370.1">
    <property type="nucleotide sequence ID" value="NZ_JAFBFD010000025.1"/>
</dbReference>
<dbReference type="EMBL" id="JBHSGS010000042">
    <property type="protein sequence ID" value="MFC4719579.1"/>
    <property type="molecule type" value="Genomic_DNA"/>
</dbReference>
<gene>
    <name evidence="1" type="ORF">ACFO5I_07505</name>
</gene>
<sequence>MSRECLKSNVIKVIDNVAQESLSKKYYDAFLSELEDVTVEAMPLFMNGILIKDNKSNEILVYTIPLSDVVVVESRYSDGFEMSNKLVFENNEWLIV</sequence>
<dbReference type="Proteomes" id="UP001595969">
    <property type="component" value="Unassembled WGS sequence"/>
</dbReference>
<organism evidence="1 2">
    <name type="scientific">Enterococcus lemanii</name>
    <dbReference type="NCBI Taxonomy" id="1159752"/>
    <lineage>
        <taxon>Bacteria</taxon>
        <taxon>Bacillati</taxon>
        <taxon>Bacillota</taxon>
        <taxon>Bacilli</taxon>
        <taxon>Lactobacillales</taxon>
        <taxon>Enterococcaceae</taxon>
        <taxon>Enterococcus</taxon>
    </lineage>
</organism>
<evidence type="ECO:0000313" key="2">
    <source>
        <dbReference type="Proteomes" id="UP001595969"/>
    </source>
</evidence>
<name>A0ABV9MWR4_9ENTE</name>
<protein>
    <submittedName>
        <fullName evidence="1">Uncharacterized protein</fullName>
    </submittedName>
</protein>
<reference evidence="2" key="1">
    <citation type="journal article" date="2019" name="Int. J. Syst. Evol. Microbiol.">
        <title>The Global Catalogue of Microorganisms (GCM) 10K type strain sequencing project: providing services to taxonomists for standard genome sequencing and annotation.</title>
        <authorList>
            <consortium name="The Broad Institute Genomics Platform"/>
            <consortium name="The Broad Institute Genome Sequencing Center for Infectious Disease"/>
            <person name="Wu L."/>
            <person name="Ma J."/>
        </authorList>
    </citation>
    <scope>NUCLEOTIDE SEQUENCE [LARGE SCALE GENOMIC DNA]</scope>
    <source>
        <strain evidence="2">CGMCC 1.19032</strain>
    </source>
</reference>
<proteinExistence type="predicted"/>